<keyword evidence="3" id="KW-1185">Reference proteome</keyword>
<dbReference type="Proteomes" id="UP001157138">
    <property type="component" value="Unassembled WGS sequence"/>
</dbReference>
<gene>
    <name evidence="2" type="ORF">GCM10007938_39750</name>
</gene>
<evidence type="ECO:0000259" key="1">
    <source>
        <dbReference type="Pfam" id="PF08281"/>
    </source>
</evidence>
<feature type="domain" description="RNA polymerase sigma factor 70 region 4 type 2" evidence="1">
    <location>
        <begin position="20"/>
        <end position="61"/>
    </location>
</feature>
<evidence type="ECO:0000313" key="3">
    <source>
        <dbReference type="Proteomes" id="UP001157138"/>
    </source>
</evidence>
<organism evidence="2 3">
    <name type="scientific">Vibrio zhanjiangensis</name>
    <dbReference type="NCBI Taxonomy" id="1046128"/>
    <lineage>
        <taxon>Bacteria</taxon>
        <taxon>Pseudomonadati</taxon>
        <taxon>Pseudomonadota</taxon>
        <taxon>Gammaproteobacteria</taxon>
        <taxon>Vibrionales</taxon>
        <taxon>Vibrionaceae</taxon>
        <taxon>Vibrio</taxon>
    </lineage>
</organism>
<comment type="caution">
    <text evidence="2">The sequence shown here is derived from an EMBL/GenBank/DDBJ whole genome shotgun (WGS) entry which is preliminary data.</text>
</comment>
<dbReference type="InterPro" id="IPR036388">
    <property type="entry name" value="WH-like_DNA-bd_sf"/>
</dbReference>
<accession>A0ABQ6F4K7</accession>
<dbReference type="EMBL" id="BSPW01000096">
    <property type="protein sequence ID" value="GLT20192.1"/>
    <property type="molecule type" value="Genomic_DNA"/>
</dbReference>
<protein>
    <recommendedName>
        <fullName evidence="1">RNA polymerase sigma factor 70 region 4 type 2 domain-containing protein</fullName>
    </recommendedName>
</protein>
<dbReference type="InterPro" id="IPR013324">
    <property type="entry name" value="RNA_pol_sigma_r3/r4-like"/>
</dbReference>
<sequence>MPDKRIVEHAQLIATITFPELPPKQAVALLLSLFYSREELCELMDIQSSTLRTHLSRGMKTIRQIRGNSGVDELKLVVFERLSQMV</sequence>
<dbReference type="SUPFAM" id="SSF88659">
    <property type="entry name" value="Sigma3 and sigma4 domains of RNA polymerase sigma factors"/>
    <property type="match status" value="1"/>
</dbReference>
<reference evidence="3" key="1">
    <citation type="journal article" date="2019" name="Int. J. Syst. Evol. Microbiol.">
        <title>The Global Catalogue of Microorganisms (GCM) 10K type strain sequencing project: providing services to taxonomists for standard genome sequencing and annotation.</title>
        <authorList>
            <consortium name="The Broad Institute Genomics Platform"/>
            <consortium name="The Broad Institute Genome Sequencing Center for Infectious Disease"/>
            <person name="Wu L."/>
            <person name="Ma J."/>
        </authorList>
    </citation>
    <scope>NUCLEOTIDE SEQUENCE [LARGE SCALE GENOMIC DNA]</scope>
    <source>
        <strain evidence="3">NBRC 108723</strain>
    </source>
</reference>
<proteinExistence type="predicted"/>
<dbReference type="Gene3D" id="1.10.10.10">
    <property type="entry name" value="Winged helix-like DNA-binding domain superfamily/Winged helix DNA-binding domain"/>
    <property type="match status" value="1"/>
</dbReference>
<name>A0ABQ6F4K7_9VIBR</name>
<dbReference type="Pfam" id="PF08281">
    <property type="entry name" value="Sigma70_r4_2"/>
    <property type="match status" value="1"/>
</dbReference>
<dbReference type="InterPro" id="IPR013249">
    <property type="entry name" value="RNA_pol_sigma70_r4_t2"/>
</dbReference>
<evidence type="ECO:0000313" key="2">
    <source>
        <dbReference type="EMBL" id="GLT20192.1"/>
    </source>
</evidence>
<dbReference type="RefSeq" id="WP_284194014.1">
    <property type="nucleotide sequence ID" value="NZ_BSPW01000096.1"/>
</dbReference>